<dbReference type="Pfam" id="PF18701">
    <property type="entry name" value="DUF5641"/>
    <property type="match status" value="1"/>
</dbReference>
<protein>
    <recommendedName>
        <fullName evidence="2">Integrase catalytic domain-containing protein</fullName>
    </recommendedName>
</protein>
<dbReference type="SUPFAM" id="SSF56672">
    <property type="entry name" value="DNA/RNA polymerases"/>
    <property type="match status" value="1"/>
</dbReference>
<dbReference type="Proteomes" id="UP001460270">
    <property type="component" value="Unassembled WGS sequence"/>
</dbReference>
<keyword evidence="4" id="KW-1185">Reference proteome</keyword>
<evidence type="ECO:0000313" key="3">
    <source>
        <dbReference type="EMBL" id="KAK7896355.1"/>
    </source>
</evidence>
<dbReference type="CDD" id="cd01644">
    <property type="entry name" value="RT_pepA17"/>
    <property type="match status" value="1"/>
</dbReference>
<dbReference type="InterPro" id="IPR012337">
    <property type="entry name" value="RNaseH-like_sf"/>
</dbReference>
<dbReference type="GO" id="GO:0003676">
    <property type="term" value="F:nucleic acid binding"/>
    <property type="evidence" value="ECO:0007669"/>
    <property type="project" value="InterPro"/>
</dbReference>
<evidence type="ECO:0000259" key="2">
    <source>
        <dbReference type="PROSITE" id="PS50994"/>
    </source>
</evidence>
<evidence type="ECO:0000313" key="4">
    <source>
        <dbReference type="Proteomes" id="UP001460270"/>
    </source>
</evidence>
<dbReference type="InterPro" id="IPR036397">
    <property type="entry name" value="RNaseH_sf"/>
</dbReference>
<sequence length="1408" mass="159429">MRDKAVKAKPKLAHGAMHPSTPNPQTKAPPTPQADGGEAETTNADNANTDATVVTSNCTEVCGNGQFGRSCAKICLAKIYPQDAEHNVIKAYVIIDDQSNRSLARPEFFRLYGLQTEPSSYQLRTCSGLAETSGRRADGFVIQSIDGKITVPLPSLIECSDIPNNRAEIPTPSAVIHQPHLRHIAKHLPELDPNAEILLLLGRDVLRLHKIRQQVNGPHNAPFAQRLDLGWVIVGEVCLGSSHKPVVSNFKTTVLESGRPSTFQPCTSYMQIKDSLPKLNSSTKVTEETLGKTVFDRTDKDNRPAPSIDDETFMEKMDNEMHQNNNNTWVAPLPFKQPRPSLPNNKEQAVKRFMSLEKTLKRNPKMQEQYFAFMDKLIQNGHAEIAPPLDNEECWFLPTFGVYHPRKPEQIRVVFDSSSQYEGICLNDVLLTGPDLNNTLIGVLLRFRKDKVAVLADIQQMFYCFEVTEAHRNFLRFLWYEENDINKQVIDYRMKVHVFGNSPSPAVAIYGLRRAIREGAPKYGEDTIQFVERHFYVDDGLMSVPTDHQAVDILTRTQASLAESNIRLHKFISNSQDVLKALSQEDCAAPVKDLDLSGETESIQRSLGLLWETSTDTFTFSVSTEPKPFTRRGVLSTVNSIFDPLGLLAPVTTSGRALLRELTADLPDWDTPLSEEKYDKWENWRKSLQDLKQLHVPRTYTNMSLSNVEHKELIVFSDASVKAIGAVAYLKTVQNNGNTEVGFVMAKGRLAPRSEPTIPRLELCGAVLAVELADLIQEELDVQFDDVKFYSDSKVVLGYIHNTSKRFYVFVHNRIQRIRHSSRPEQWHYVPSEVNPADHVTRFLPASRLAQTTWFSGPAFLQKTVEKDKQTWERCELIQPERDTEIRPEVKTYCTSVKENSLSPNRFERFSTLKSLVRAVACLIHIARSFRKSNKHCQCKGWHWCKQARSPDELDQAMFVILQAAQRSAFQKELSALHAKKPTPKDSCLQKLNPIFSDGLIRIGGRLKHSNLDSKERHPVVLPKNSHVALLLTRHHHTQVKHQGRHLTEGAIRAAGYWILGGKRLINTVIHSCVTCKKLRGKVEEQHMADLPPERLEPCPPFTYVGLDVFGPWMVTARRTRGGHAECKRWAIMFSCLTSRAVHIELIETMDASSCINALRRFFAIRGPAKKLKSDCGTNFIAACKELGMDKNSQDPKIQRFLSENGCVWEFNPPHASHMGGSWERMIGVARRILDSMFLDLHVHLTHEVLSTLMAEVAAIMNARPLVSVSTDPDNPQVLSPNMLLTQKSGNLSPAGDYSGKDMYTKQWKQVQALANQFWTQWRKEYLPNLQRRQKWTTHRKDLEVGDVVLLKDKQVERNHWPMGRISSTFPGKDGHVRQVEIKTVDQGTPKTFRRPITEVILLFPAHV</sequence>
<dbReference type="Gene3D" id="3.30.420.10">
    <property type="entry name" value="Ribonuclease H-like superfamily/Ribonuclease H"/>
    <property type="match status" value="2"/>
</dbReference>
<dbReference type="GO" id="GO:0015074">
    <property type="term" value="P:DNA integration"/>
    <property type="evidence" value="ECO:0007669"/>
    <property type="project" value="InterPro"/>
</dbReference>
<name>A0AAW0NCW6_9GOBI</name>
<dbReference type="PANTHER" id="PTHR47331:SF6">
    <property type="entry name" value="DOUBLECORTIN DOMAIN-CONTAINING PROTEIN"/>
    <property type="match status" value="1"/>
</dbReference>
<dbReference type="SUPFAM" id="SSF53098">
    <property type="entry name" value="Ribonuclease H-like"/>
    <property type="match status" value="1"/>
</dbReference>
<accession>A0AAW0NCW6</accession>
<dbReference type="PANTHER" id="PTHR47331">
    <property type="entry name" value="PHD-TYPE DOMAIN-CONTAINING PROTEIN"/>
    <property type="match status" value="1"/>
</dbReference>
<gene>
    <name evidence="3" type="ORF">WMY93_021680</name>
</gene>
<dbReference type="InterPro" id="IPR040676">
    <property type="entry name" value="DUF5641"/>
</dbReference>
<dbReference type="InterPro" id="IPR043502">
    <property type="entry name" value="DNA/RNA_pol_sf"/>
</dbReference>
<reference evidence="4" key="1">
    <citation type="submission" date="2024-04" db="EMBL/GenBank/DDBJ databases">
        <title>Salinicola lusitanus LLJ914,a marine bacterium isolated from the Okinawa Trough.</title>
        <authorList>
            <person name="Li J."/>
        </authorList>
    </citation>
    <scope>NUCLEOTIDE SEQUENCE [LARGE SCALE GENOMIC DNA]</scope>
</reference>
<feature type="compositionally biased region" description="Low complexity" evidence="1">
    <location>
        <begin position="39"/>
        <end position="48"/>
    </location>
</feature>
<proteinExistence type="predicted"/>
<dbReference type="InterPro" id="IPR001584">
    <property type="entry name" value="Integrase_cat-core"/>
</dbReference>
<comment type="caution">
    <text evidence="3">The sequence shown here is derived from an EMBL/GenBank/DDBJ whole genome shotgun (WGS) entry which is preliminary data.</text>
</comment>
<dbReference type="EMBL" id="JBBPFD010000015">
    <property type="protein sequence ID" value="KAK7896355.1"/>
    <property type="molecule type" value="Genomic_DNA"/>
</dbReference>
<feature type="region of interest" description="Disordered" evidence="1">
    <location>
        <begin position="1"/>
        <end position="48"/>
    </location>
</feature>
<dbReference type="Pfam" id="PF05380">
    <property type="entry name" value="Peptidase_A17"/>
    <property type="match status" value="1"/>
</dbReference>
<evidence type="ECO:0000256" key="1">
    <source>
        <dbReference type="SAM" id="MobiDB-lite"/>
    </source>
</evidence>
<feature type="domain" description="Integrase catalytic" evidence="2">
    <location>
        <begin position="1096"/>
        <end position="1289"/>
    </location>
</feature>
<dbReference type="PROSITE" id="PS50994">
    <property type="entry name" value="INTEGRASE"/>
    <property type="match status" value="1"/>
</dbReference>
<organism evidence="3 4">
    <name type="scientific">Mugilogobius chulae</name>
    <name type="common">yellowstripe goby</name>
    <dbReference type="NCBI Taxonomy" id="88201"/>
    <lineage>
        <taxon>Eukaryota</taxon>
        <taxon>Metazoa</taxon>
        <taxon>Chordata</taxon>
        <taxon>Craniata</taxon>
        <taxon>Vertebrata</taxon>
        <taxon>Euteleostomi</taxon>
        <taxon>Actinopterygii</taxon>
        <taxon>Neopterygii</taxon>
        <taxon>Teleostei</taxon>
        <taxon>Neoteleostei</taxon>
        <taxon>Acanthomorphata</taxon>
        <taxon>Gobiaria</taxon>
        <taxon>Gobiiformes</taxon>
        <taxon>Gobioidei</taxon>
        <taxon>Gobiidae</taxon>
        <taxon>Gobionellinae</taxon>
        <taxon>Mugilogobius</taxon>
    </lineage>
</organism>
<dbReference type="InterPro" id="IPR008042">
    <property type="entry name" value="Retrotrans_Pao"/>
</dbReference>